<reference evidence="10" key="1">
    <citation type="submission" date="2025-08" db="UniProtKB">
        <authorList>
            <consortium name="RefSeq"/>
        </authorList>
    </citation>
    <scope>IDENTIFICATION</scope>
    <source>
        <tissue evidence="10">Entire body</tissue>
    </source>
</reference>
<dbReference type="Pfam" id="PF00255">
    <property type="entry name" value="GSHPx"/>
    <property type="match status" value="1"/>
</dbReference>
<dbReference type="Proteomes" id="UP000192223">
    <property type="component" value="Unplaced"/>
</dbReference>
<evidence type="ECO:0000313" key="9">
    <source>
        <dbReference type="Proteomes" id="UP000192223"/>
    </source>
</evidence>
<dbReference type="InterPro" id="IPR000889">
    <property type="entry name" value="Glutathione_peroxidase"/>
</dbReference>
<keyword evidence="9" id="KW-1185">Reference proteome</keyword>
<evidence type="ECO:0000256" key="6">
    <source>
        <dbReference type="RuleBase" id="RU000499"/>
    </source>
</evidence>
<dbReference type="InParanoid" id="A0A1W4WMT2"/>
<accession>A0A1W4WMT2</accession>
<dbReference type="InterPro" id="IPR036249">
    <property type="entry name" value="Thioredoxin-like_sf"/>
</dbReference>
<dbReference type="PANTHER" id="PTHR11592">
    <property type="entry name" value="GLUTATHIONE PEROXIDASE"/>
    <property type="match status" value="1"/>
</dbReference>
<dbReference type="GO" id="GO:0004601">
    <property type="term" value="F:peroxidase activity"/>
    <property type="evidence" value="ECO:0007669"/>
    <property type="project" value="UniProtKB-KW"/>
</dbReference>
<protein>
    <recommendedName>
        <fullName evidence="6">Glutathione peroxidase</fullName>
    </recommendedName>
</protein>
<dbReference type="SUPFAM" id="SSF52833">
    <property type="entry name" value="Thioredoxin-like"/>
    <property type="match status" value="1"/>
</dbReference>
<evidence type="ECO:0000256" key="2">
    <source>
        <dbReference type="ARBA" id="ARBA00022559"/>
    </source>
</evidence>
<name>A0A1W4WMT2_AGRPL</name>
<evidence type="ECO:0000256" key="5">
    <source>
        <dbReference type="PIRSR" id="PIRSR000303-1"/>
    </source>
</evidence>
<dbReference type="PRINTS" id="PR01011">
    <property type="entry name" value="GLUTPROXDASE"/>
</dbReference>
<dbReference type="KEGG" id="apln:108737068"/>
<comment type="similarity">
    <text evidence="1 6">Belongs to the glutathione peroxidase family.</text>
</comment>
<proteinExistence type="inferred from homology"/>
<dbReference type="InterPro" id="IPR013766">
    <property type="entry name" value="Thioredoxin_domain"/>
</dbReference>
<feature type="active site" evidence="5">
    <location>
        <position position="56"/>
    </location>
</feature>
<dbReference type="OrthoDB" id="446890at2759"/>
<dbReference type="CDD" id="cd00340">
    <property type="entry name" value="GSH_Peroxidase"/>
    <property type="match status" value="1"/>
</dbReference>
<evidence type="ECO:0000256" key="1">
    <source>
        <dbReference type="ARBA" id="ARBA00006926"/>
    </source>
</evidence>
<keyword evidence="4 6" id="KW-0560">Oxidoreductase</keyword>
<dbReference type="STRING" id="224129.A0A1W4WMT2"/>
<organism evidence="9 10">
    <name type="scientific">Agrilus planipennis</name>
    <name type="common">Emerald ash borer</name>
    <name type="synonym">Agrilus marcopoli</name>
    <dbReference type="NCBI Taxonomy" id="224129"/>
    <lineage>
        <taxon>Eukaryota</taxon>
        <taxon>Metazoa</taxon>
        <taxon>Ecdysozoa</taxon>
        <taxon>Arthropoda</taxon>
        <taxon>Hexapoda</taxon>
        <taxon>Insecta</taxon>
        <taxon>Pterygota</taxon>
        <taxon>Neoptera</taxon>
        <taxon>Endopterygota</taxon>
        <taxon>Coleoptera</taxon>
        <taxon>Polyphaga</taxon>
        <taxon>Elateriformia</taxon>
        <taxon>Buprestoidea</taxon>
        <taxon>Buprestidae</taxon>
        <taxon>Agrilinae</taxon>
        <taxon>Agrilus</taxon>
    </lineage>
</organism>
<evidence type="ECO:0000256" key="7">
    <source>
        <dbReference type="SAM" id="MobiDB-lite"/>
    </source>
</evidence>
<dbReference type="GO" id="GO:0006979">
    <property type="term" value="P:response to oxidative stress"/>
    <property type="evidence" value="ECO:0007669"/>
    <property type="project" value="InterPro"/>
</dbReference>
<dbReference type="PROSITE" id="PS51352">
    <property type="entry name" value="THIOREDOXIN_2"/>
    <property type="match status" value="1"/>
</dbReference>
<dbReference type="RefSeq" id="XP_018325236.1">
    <property type="nucleotide sequence ID" value="XM_018469734.2"/>
</dbReference>
<evidence type="ECO:0000256" key="3">
    <source>
        <dbReference type="ARBA" id="ARBA00022933"/>
    </source>
</evidence>
<dbReference type="Gene3D" id="3.40.30.10">
    <property type="entry name" value="Glutaredoxin"/>
    <property type="match status" value="1"/>
</dbReference>
<evidence type="ECO:0000259" key="8">
    <source>
        <dbReference type="PROSITE" id="PS51352"/>
    </source>
</evidence>
<dbReference type="FunFam" id="3.40.30.10:FF:000025">
    <property type="entry name" value="Glutathione peroxidase"/>
    <property type="match status" value="1"/>
</dbReference>
<dbReference type="PROSITE" id="PS00763">
    <property type="entry name" value="GLUTATHIONE_PEROXID_2"/>
    <property type="match status" value="1"/>
</dbReference>
<feature type="region of interest" description="Disordered" evidence="7">
    <location>
        <begin position="158"/>
        <end position="179"/>
    </location>
</feature>
<keyword evidence="2 6" id="KW-0575">Peroxidase</keyword>
<keyword evidence="3" id="KW-0712">Selenocysteine</keyword>
<dbReference type="PROSITE" id="PS51355">
    <property type="entry name" value="GLUTATHIONE_PEROXID_3"/>
    <property type="match status" value="1"/>
</dbReference>
<gene>
    <name evidence="10" type="primary">LOC108737068</name>
</gene>
<dbReference type="AlphaFoldDB" id="A0A1W4WMT2"/>
<dbReference type="FunCoup" id="A0A1W4WMT2">
    <property type="interactions" value="1326"/>
</dbReference>
<evidence type="ECO:0000256" key="4">
    <source>
        <dbReference type="ARBA" id="ARBA00023002"/>
    </source>
</evidence>
<dbReference type="PIRSF" id="PIRSF000303">
    <property type="entry name" value="Glutathion_perox"/>
    <property type="match status" value="1"/>
</dbReference>
<sequence>MEESHKKMDKESGNPENWREAKSIYDFSARSLDGENVSLKKYKDCVCIIVNIAFHCGYMKNHIEELKELYEKFSESKGLRILAFPCNQFANQMPENNDEIKDWIDREKIKFDVFEKIDVNGSEGHPLWKYLKHEQGGLIGDFIKWNFTKFIVDKNGKPVERHGPNTSPKELEKSLENYW</sequence>
<feature type="domain" description="Thioredoxin" evidence="8">
    <location>
        <begin position="18"/>
        <end position="179"/>
    </location>
</feature>
<dbReference type="GeneID" id="108737068"/>
<evidence type="ECO:0000313" key="10">
    <source>
        <dbReference type="RefSeq" id="XP_018325236.1"/>
    </source>
</evidence>
<dbReference type="InterPro" id="IPR029760">
    <property type="entry name" value="GPX_CS"/>
</dbReference>
<dbReference type="PANTHER" id="PTHR11592:SF134">
    <property type="entry name" value="PHOSPHOLIPID HYDROPEROXIDE GLUTATHIONE PEROXIDASE"/>
    <property type="match status" value="1"/>
</dbReference>